<dbReference type="EMBL" id="JABULH010000017">
    <property type="protein sequence ID" value="NTS66798.1"/>
    <property type="molecule type" value="Genomic_DNA"/>
</dbReference>
<gene>
    <name evidence="2" type="ORF">HRV97_16785</name>
</gene>
<comment type="caution">
    <text evidence="2">The sequence shown here is derived from an EMBL/GenBank/DDBJ whole genome shotgun (WGS) entry which is preliminary data.</text>
</comment>
<proteinExistence type="predicted"/>
<dbReference type="Proteomes" id="UP000621447">
    <property type="component" value="Unassembled WGS sequence"/>
</dbReference>
<accession>A0ABX2JJI1</accession>
<feature type="transmembrane region" description="Helical" evidence="1">
    <location>
        <begin position="194"/>
        <end position="217"/>
    </location>
</feature>
<evidence type="ECO:0000313" key="2">
    <source>
        <dbReference type="EMBL" id="NTS66798.1"/>
    </source>
</evidence>
<name>A0ABX2JJI1_9SPHN</name>
<reference evidence="2 3" key="1">
    <citation type="submission" date="2020-06" db="EMBL/GenBank/DDBJ databases">
        <title>Sphingomonas hominis sp. nov., a member of the Sphingomonas, isolated from the hair of a 22-year-old girl.</title>
        <authorList>
            <person name="Zhang D.-F."/>
            <person name="Cui X.-W."/>
        </authorList>
    </citation>
    <scope>NUCLEOTIDE SEQUENCE [LARGE SCALE GENOMIC DNA]</scope>
    <source>
        <strain evidence="2 3">HHU CXW</strain>
    </source>
</reference>
<feature type="transmembrane region" description="Helical" evidence="1">
    <location>
        <begin position="147"/>
        <end position="174"/>
    </location>
</feature>
<feature type="transmembrane region" description="Helical" evidence="1">
    <location>
        <begin position="418"/>
        <end position="439"/>
    </location>
</feature>
<protein>
    <submittedName>
        <fullName evidence="2">Oligosaccharide repeat unit polymerase</fullName>
    </submittedName>
</protein>
<evidence type="ECO:0000256" key="1">
    <source>
        <dbReference type="SAM" id="Phobius"/>
    </source>
</evidence>
<organism evidence="2 3">
    <name type="scientific">Sphingomonas hominis</name>
    <dbReference type="NCBI Taxonomy" id="2741495"/>
    <lineage>
        <taxon>Bacteria</taxon>
        <taxon>Pseudomonadati</taxon>
        <taxon>Pseudomonadota</taxon>
        <taxon>Alphaproteobacteria</taxon>
        <taxon>Sphingomonadales</taxon>
        <taxon>Sphingomonadaceae</taxon>
        <taxon>Sphingomonas</taxon>
    </lineage>
</organism>
<feature type="transmembrane region" description="Helical" evidence="1">
    <location>
        <begin position="72"/>
        <end position="89"/>
    </location>
</feature>
<evidence type="ECO:0000313" key="3">
    <source>
        <dbReference type="Proteomes" id="UP000621447"/>
    </source>
</evidence>
<feature type="transmembrane region" description="Helical" evidence="1">
    <location>
        <begin position="249"/>
        <end position="266"/>
    </location>
</feature>
<dbReference type="RefSeq" id="WP_174195279.1">
    <property type="nucleotide sequence ID" value="NZ_JABULH010000017.1"/>
</dbReference>
<feature type="transmembrane region" description="Helical" evidence="1">
    <location>
        <begin position="273"/>
        <end position="293"/>
    </location>
</feature>
<feature type="transmembrane region" description="Helical" evidence="1">
    <location>
        <begin position="445"/>
        <end position="463"/>
    </location>
</feature>
<feature type="transmembrane region" description="Helical" evidence="1">
    <location>
        <begin position="109"/>
        <end position="126"/>
    </location>
</feature>
<feature type="transmembrane region" description="Helical" evidence="1">
    <location>
        <begin position="384"/>
        <end position="406"/>
    </location>
</feature>
<keyword evidence="1" id="KW-0472">Membrane</keyword>
<keyword evidence="1" id="KW-0812">Transmembrane</keyword>
<keyword evidence="1" id="KW-1133">Transmembrane helix</keyword>
<keyword evidence="3" id="KW-1185">Reference proteome</keyword>
<feature type="transmembrane region" description="Helical" evidence="1">
    <location>
        <begin position="224"/>
        <end position="243"/>
    </location>
</feature>
<sequence>MNFVSRRCKRERRQRKGCSIDGEGGSAGHALSSAPALGFSMALSPALSAHKRGALIVGLKPVTSPAWWLDPVRATVFIVLPIFCLAAYFNRFNYADFNASEDFLTPQTFGLGLFSMALLILGMTVGRSLQKRQDVVTMVDAGRAEKVLVAIGWVTIIAYALLLGTLVTQISLVLELIRGNAGAGSELRRVLGRIPGITSFIQFGMVYLALLSALVAMANYRPPLRIWVMTVTILIVTLLRALLASERLAMLEALAAMFVIPIAYWWRPSLWRGLAPLIGVILVFVAFAAGEYFRSWQYYQAFYDSYFAFISQRFFGYFSTSINNGAGAYILYGQQSPVPEITSAWVTRFPILGQIIKPTGDLSMLDTFLLTYASPEFNNPGGFYAAYLDYTFVIASAFMVLLGLVIGGVYRSFQNKTLVGLMLYPAVFLGQTDFIRLVYVADVRTLPVFLGVVIVNYALRPVAMPRHRLLATIVSPR</sequence>